<feature type="non-terminal residue" evidence="1">
    <location>
        <position position="1"/>
    </location>
</feature>
<dbReference type="AlphaFoldDB" id="A0A2W2BG96"/>
<dbReference type="Gene3D" id="3.40.50.720">
    <property type="entry name" value="NAD(P)-binding Rossmann-like Domain"/>
    <property type="match status" value="1"/>
</dbReference>
<dbReference type="InterPro" id="IPR002347">
    <property type="entry name" value="SDR_fam"/>
</dbReference>
<comment type="caution">
    <text evidence="1">The sequence shown here is derived from an EMBL/GenBank/DDBJ whole genome shotgun (WGS) entry which is preliminary data.</text>
</comment>
<dbReference type="InterPro" id="IPR036291">
    <property type="entry name" value="NAD(P)-bd_dom_sf"/>
</dbReference>
<proteinExistence type="predicted"/>
<dbReference type="SUPFAM" id="SSF51735">
    <property type="entry name" value="NAD(P)-binding Rossmann-fold domains"/>
    <property type="match status" value="1"/>
</dbReference>
<dbReference type="Pfam" id="PF13561">
    <property type="entry name" value="adh_short_C2"/>
    <property type="match status" value="1"/>
</dbReference>
<dbReference type="EMBL" id="POTW01000152">
    <property type="protein sequence ID" value="PZF79288.1"/>
    <property type="molecule type" value="Genomic_DNA"/>
</dbReference>
<accession>A0A2W2BG96</accession>
<evidence type="ECO:0000313" key="1">
    <source>
        <dbReference type="EMBL" id="PZF79288.1"/>
    </source>
</evidence>
<dbReference type="Proteomes" id="UP000248764">
    <property type="component" value="Unassembled WGS sequence"/>
</dbReference>
<gene>
    <name evidence="1" type="ORF">C1I92_31865</name>
</gene>
<evidence type="ECO:0000313" key="2">
    <source>
        <dbReference type="Proteomes" id="UP000248764"/>
    </source>
</evidence>
<keyword evidence="2" id="KW-1185">Reference proteome</keyword>
<reference evidence="1 2" key="1">
    <citation type="submission" date="2018-01" db="EMBL/GenBank/DDBJ databases">
        <title>Draft genome sequence of Jiangella sp. GTF31.</title>
        <authorList>
            <person name="Sahin N."/>
            <person name="Ay H."/>
            <person name="Saygin H."/>
        </authorList>
    </citation>
    <scope>NUCLEOTIDE SEQUENCE [LARGE SCALE GENOMIC DNA]</scope>
    <source>
        <strain evidence="1 2">GTF31</strain>
    </source>
</reference>
<name>A0A2W2BG96_9ACTN</name>
<sequence>VGRVDEVAAVVAHLLSADASFVTGATVPVDGGRAALGLDPEAPA</sequence>
<protein>
    <submittedName>
        <fullName evidence="1">Short-chain dehydrogenase</fullName>
    </submittedName>
</protein>
<organism evidence="1 2">
    <name type="scientific">Jiangella anatolica</name>
    <dbReference type="NCBI Taxonomy" id="2670374"/>
    <lineage>
        <taxon>Bacteria</taxon>
        <taxon>Bacillati</taxon>
        <taxon>Actinomycetota</taxon>
        <taxon>Actinomycetes</taxon>
        <taxon>Jiangellales</taxon>
        <taxon>Jiangellaceae</taxon>
        <taxon>Jiangella</taxon>
    </lineage>
</organism>